<proteinExistence type="inferred from homology"/>
<dbReference type="InterPro" id="IPR022628">
    <property type="entry name" value="S-AdoMet_synt_N"/>
</dbReference>
<dbReference type="GO" id="GO:0004478">
    <property type="term" value="F:methionine adenosyltransferase activity"/>
    <property type="evidence" value="ECO:0007669"/>
    <property type="project" value="UniProtKB-UniRule"/>
</dbReference>
<comment type="subcellular location">
    <subcellularLocation>
        <location evidence="11 12">Cytoplasm</location>
    </subcellularLocation>
</comment>
<dbReference type="Pfam" id="PF00438">
    <property type="entry name" value="S-AdoMet_synt_N"/>
    <property type="match status" value="1"/>
</dbReference>
<comment type="similarity">
    <text evidence="2 11 13">Belongs to the AdoMet synthase family.</text>
</comment>
<dbReference type="SUPFAM" id="SSF55973">
    <property type="entry name" value="S-adenosylmethionine synthetase"/>
    <property type="match status" value="3"/>
</dbReference>
<dbReference type="InterPro" id="IPR022630">
    <property type="entry name" value="S-AdoMet_synt_C"/>
</dbReference>
<dbReference type="PANTHER" id="PTHR11964">
    <property type="entry name" value="S-ADENOSYLMETHIONINE SYNTHETASE"/>
    <property type="match status" value="1"/>
</dbReference>
<dbReference type="GO" id="GO:0005737">
    <property type="term" value="C:cytoplasm"/>
    <property type="evidence" value="ECO:0007669"/>
    <property type="project" value="UniProtKB-SubCell"/>
</dbReference>
<feature type="domain" description="S-adenosylmethionine synthetase N-terminal" evidence="14">
    <location>
        <begin position="4"/>
        <end position="101"/>
    </location>
</feature>
<dbReference type="PIRSF" id="PIRSF000497">
    <property type="entry name" value="MAT"/>
    <property type="match status" value="1"/>
</dbReference>
<dbReference type="AlphaFoldDB" id="A0A381C5H0"/>
<feature type="binding site" evidence="11">
    <location>
        <position position="239"/>
    </location>
    <ligand>
        <name>ATP</name>
        <dbReference type="ChEBI" id="CHEBI:30616"/>
        <note>ligand shared between two neighboring subunits</note>
    </ligand>
</feature>
<comment type="catalytic activity">
    <reaction evidence="10 11">
        <text>L-methionine + ATP + H2O = S-adenosyl-L-methionine + phosphate + diphosphate</text>
        <dbReference type="Rhea" id="RHEA:21080"/>
        <dbReference type="ChEBI" id="CHEBI:15377"/>
        <dbReference type="ChEBI" id="CHEBI:30616"/>
        <dbReference type="ChEBI" id="CHEBI:33019"/>
        <dbReference type="ChEBI" id="CHEBI:43474"/>
        <dbReference type="ChEBI" id="CHEBI:57844"/>
        <dbReference type="ChEBI" id="CHEBI:59789"/>
        <dbReference type="EC" id="2.5.1.6"/>
    </reaction>
</comment>
<evidence type="ECO:0000256" key="11">
    <source>
        <dbReference type="HAMAP-Rule" id="MF_00086"/>
    </source>
</evidence>
<comment type="subunit">
    <text evidence="11">Homotetramer; dimer of dimers.</text>
</comment>
<feature type="domain" description="S-adenosylmethionine synthetase central" evidence="15">
    <location>
        <begin position="115"/>
        <end position="231"/>
    </location>
</feature>
<organism evidence="17 18">
    <name type="scientific">Buttiauxella agrestis</name>
    <dbReference type="NCBI Taxonomy" id="82977"/>
    <lineage>
        <taxon>Bacteria</taxon>
        <taxon>Pseudomonadati</taxon>
        <taxon>Pseudomonadota</taxon>
        <taxon>Gammaproteobacteria</taxon>
        <taxon>Enterobacterales</taxon>
        <taxon>Enterobacteriaceae</taxon>
        <taxon>Buttiauxella</taxon>
    </lineage>
</organism>
<keyword evidence="4 11" id="KW-0808">Transferase</keyword>
<dbReference type="GO" id="GO:0006730">
    <property type="term" value="P:one-carbon metabolic process"/>
    <property type="evidence" value="ECO:0007669"/>
    <property type="project" value="UniProtKB-KW"/>
</dbReference>
<feature type="binding site" evidence="11">
    <location>
        <position position="17"/>
    </location>
    <ligand>
        <name>Mg(2+)</name>
        <dbReference type="ChEBI" id="CHEBI:18420"/>
    </ligand>
</feature>
<evidence type="ECO:0000313" key="18">
    <source>
        <dbReference type="Proteomes" id="UP000255528"/>
    </source>
</evidence>
<evidence type="ECO:0000256" key="13">
    <source>
        <dbReference type="RuleBase" id="RU004462"/>
    </source>
</evidence>
<dbReference type="GO" id="GO:0005524">
    <property type="term" value="F:ATP binding"/>
    <property type="evidence" value="ECO:0007669"/>
    <property type="project" value="UniProtKB-UniRule"/>
</dbReference>
<gene>
    <name evidence="17" type="primary">metK_2</name>
    <name evidence="11" type="synonym">metK</name>
    <name evidence="17" type="ORF">NCTC12119_01011</name>
</gene>
<dbReference type="FunFam" id="3.30.300.10:FF:000003">
    <property type="entry name" value="S-adenosylmethionine synthase"/>
    <property type="match status" value="1"/>
</dbReference>
<evidence type="ECO:0000259" key="16">
    <source>
        <dbReference type="Pfam" id="PF02773"/>
    </source>
</evidence>
<comment type="pathway">
    <text evidence="1 11">Amino-acid biosynthesis; S-adenosyl-L-methionine biosynthesis; S-adenosyl-L-methionine from L-methionine: step 1/1.</text>
</comment>
<feature type="binding site" description="in other chain" evidence="11">
    <location>
        <position position="99"/>
    </location>
    <ligand>
        <name>L-methionine</name>
        <dbReference type="ChEBI" id="CHEBI:57844"/>
        <note>ligand shared between two neighboring subunits</note>
    </ligand>
</feature>
<feature type="binding site" description="in other chain" evidence="11">
    <location>
        <position position="15"/>
    </location>
    <ligand>
        <name>ATP</name>
        <dbReference type="ChEBI" id="CHEBI:30616"/>
        <note>ligand shared between two neighboring subunits</note>
    </ligand>
</feature>
<keyword evidence="6 11" id="KW-0547">Nucleotide-binding</keyword>
<feature type="binding site" description="in other chain" evidence="11">
    <location>
        <begin position="164"/>
        <end position="166"/>
    </location>
    <ligand>
        <name>ATP</name>
        <dbReference type="ChEBI" id="CHEBI:30616"/>
        <note>ligand shared between two neighboring subunits</note>
    </ligand>
</feature>
<feature type="binding site" evidence="11">
    <location>
        <position position="262"/>
    </location>
    <ligand>
        <name>ATP</name>
        <dbReference type="ChEBI" id="CHEBI:30616"/>
        <note>ligand shared between two neighboring subunits</note>
    </ligand>
</feature>
<evidence type="ECO:0000256" key="5">
    <source>
        <dbReference type="ARBA" id="ARBA00022723"/>
    </source>
</evidence>
<feature type="binding site" evidence="11">
    <location>
        <position position="43"/>
    </location>
    <ligand>
        <name>K(+)</name>
        <dbReference type="ChEBI" id="CHEBI:29103"/>
    </ligand>
</feature>
<keyword evidence="8 11" id="KW-0460">Magnesium</keyword>
<dbReference type="InterPro" id="IPR002133">
    <property type="entry name" value="S-AdoMet_synthetase"/>
</dbReference>
<dbReference type="InterPro" id="IPR022631">
    <property type="entry name" value="ADOMET_SYNTHASE_CS"/>
</dbReference>
<dbReference type="Pfam" id="PF02773">
    <property type="entry name" value="S-AdoMet_synt_C"/>
    <property type="match status" value="1"/>
</dbReference>
<evidence type="ECO:0000256" key="3">
    <source>
        <dbReference type="ARBA" id="ARBA00022563"/>
    </source>
</evidence>
<sequence length="381" mass="41830">MSQQLFTSESVSEGHPDKIADQISDAILDAIIEQDPKARVACETLVKTGMVLVGGEITTDTWVDIEEIVRRTIHDIGYNSSEMGFDANTCAVLSAIGKQSPDINRGVDRDNEANQGAGDQGLMFGYASNETDALMPAPITFAHRLMARQAQVRKNGLLPWLRPDAKSQVTFAYENGKIIGIDTVVISTQHSEAVTQQILREGVMEEIIKPVLPPEWLTRNTKYFINPTGRFVIGGPMGDCGLTGRKIIVDTYGGMARHGGGAFSGKDPSKVDRSAAYVARYVAKNIVAAGLADRCEIQISYAIGVAEPTSIMVETFGTGKLDNEKLIMLIREFFDLRPHGLIRSLNLLQPIYQQTAAYGHFGRDIFSWEQTDKADLLCRFL</sequence>
<evidence type="ECO:0000256" key="8">
    <source>
        <dbReference type="ARBA" id="ARBA00022842"/>
    </source>
</evidence>
<keyword evidence="7 11" id="KW-0067">ATP-binding</keyword>
<comment type="cofactor">
    <cofactor evidence="11">
        <name>Mg(2+)</name>
        <dbReference type="ChEBI" id="CHEBI:18420"/>
    </cofactor>
    <text evidence="11">Binds 2 divalent ions per subunit.</text>
</comment>
<feature type="binding site" description="in other chain" evidence="11">
    <location>
        <position position="270"/>
    </location>
    <ligand>
        <name>L-methionine</name>
        <dbReference type="ChEBI" id="CHEBI:57844"/>
        <note>ligand shared between two neighboring subunits</note>
    </ligand>
</feature>
<keyword evidence="5 11" id="KW-0479">Metal-binding</keyword>
<evidence type="ECO:0000256" key="9">
    <source>
        <dbReference type="ARBA" id="ARBA00022958"/>
    </source>
</evidence>
<protein>
    <recommendedName>
        <fullName evidence="11">S-adenosylmethionine synthase</fullName>
        <shortName evidence="11">AdoMet synthase</shortName>
        <ecNumber evidence="11">2.5.1.6</ecNumber>
    </recommendedName>
    <alternativeName>
        <fullName evidence="11">MAT</fullName>
    </alternativeName>
    <alternativeName>
        <fullName evidence="11">Methionine adenosyltransferase</fullName>
    </alternativeName>
</protein>
<dbReference type="CDD" id="cd18079">
    <property type="entry name" value="S-AdoMet_synt"/>
    <property type="match status" value="1"/>
</dbReference>
<comment type="function">
    <text evidence="11">Catalyzes the formation of S-adenosylmethionine (AdoMet) from methionine and ATP. The overall synthetic reaction is composed of two sequential steps, AdoMet formation and the subsequent tripolyphosphate hydrolysis which occurs prior to release of AdoMet from the enzyme.</text>
</comment>
<dbReference type="EC" id="2.5.1.6" evidence="11"/>
<name>A0A381C5H0_9ENTR</name>
<keyword evidence="9 11" id="KW-0630">Potassium</keyword>
<feature type="region of interest" description="Flexible loop" evidence="11">
    <location>
        <begin position="99"/>
        <end position="109"/>
    </location>
</feature>
<feature type="binding site" description="in other chain" evidence="11">
    <location>
        <position position="56"/>
    </location>
    <ligand>
        <name>L-methionine</name>
        <dbReference type="ChEBI" id="CHEBI:57844"/>
        <note>ligand shared between two neighboring subunits</note>
    </ligand>
</feature>
<evidence type="ECO:0000256" key="12">
    <source>
        <dbReference type="RuleBase" id="RU000542"/>
    </source>
</evidence>
<feature type="domain" description="S-adenosylmethionine synthetase C-terminal" evidence="16">
    <location>
        <begin position="233"/>
        <end position="370"/>
    </location>
</feature>
<comment type="cofactor">
    <cofactor evidence="11">
        <name>K(+)</name>
        <dbReference type="ChEBI" id="CHEBI:29103"/>
    </cofactor>
    <text evidence="11">Binds 1 potassium ion per subunit.</text>
</comment>
<dbReference type="InterPro" id="IPR022629">
    <property type="entry name" value="S-AdoMet_synt_central"/>
</dbReference>
<dbReference type="FunFam" id="3.30.300.10:FF:000001">
    <property type="entry name" value="S-adenosylmethionine synthase"/>
    <property type="match status" value="1"/>
</dbReference>
<dbReference type="RefSeq" id="WP_115627516.1">
    <property type="nucleotide sequence ID" value="NZ_UIGI01000001.1"/>
</dbReference>
<dbReference type="Gene3D" id="3.30.300.10">
    <property type="match status" value="3"/>
</dbReference>
<keyword evidence="11" id="KW-0963">Cytoplasm</keyword>
<accession>A0A381C5H0</accession>
<evidence type="ECO:0000256" key="6">
    <source>
        <dbReference type="ARBA" id="ARBA00022741"/>
    </source>
</evidence>
<dbReference type="NCBIfam" id="TIGR01034">
    <property type="entry name" value="metK"/>
    <property type="match status" value="1"/>
</dbReference>
<feature type="binding site" description="in other chain" evidence="11">
    <location>
        <begin position="230"/>
        <end position="231"/>
    </location>
    <ligand>
        <name>ATP</name>
        <dbReference type="ChEBI" id="CHEBI:30616"/>
        <note>ligand shared between two neighboring subunits</note>
    </ligand>
</feature>
<dbReference type="UniPathway" id="UPA00315">
    <property type="reaction ID" value="UER00080"/>
</dbReference>
<feature type="binding site" evidence="11">
    <location>
        <position position="239"/>
    </location>
    <ligand>
        <name>L-methionine</name>
        <dbReference type="ChEBI" id="CHEBI:57844"/>
        <note>ligand shared between two neighboring subunits</note>
    </ligand>
</feature>
<dbReference type="PROSITE" id="PS00377">
    <property type="entry name" value="ADOMET_SYNTHASE_2"/>
    <property type="match status" value="1"/>
</dbReference>
<reference evidence="17 18" key="1">
    <citation type="submission" date="2018-06" db="EMBL/GenBank/DDBJ databases">
        <authorList>
            <consortium name="Pathogen Informatics"/>
            <person name="Doyle S."/>
        </authorList>
    </citation>
    <scope>NUCLEOTIDE SEQUENCE [LARGE SCALE GENOMIC DNA]</scope>
    <source>
        <strain evidence="17 18">NCTC12119</strain>
    </source>
</reference>
<evidence type="ECO:0000256" key="7">
    <source>
        <dbReference type="ARBA" id="ARBA00022840"/>
    </source>
</evidence>
<dbReference type="PROSITE" id="PS00376">
    <property type="entry name" value="ADOMET_SYNTHASE_1"/>
    <property type="match status" value="1"/>
</dbReference>
<feature type="binding site" evidence="11">
    <location>
        <position position="266"/>
    </location>
    <ligand>
        <name>ATP</name>
        <dbReference type="ChEBI" id="CHEBI:30616"/>
        <note>ligand shared between two neighboring subunits</note>
    </ligand>
</feature>
<dbReference type="HAMAP" id="MF_00086">
    <property type="entry name" value="S_AdoMet_synth1"/>
    <property type="match status" value="1"/>
</dbReference>
<evidence type="ECO:0000256" key="10">
    <source>
        <dbReference type="ARBA" id="ARBA00048344"/>
    </source>
</evidence>
<evidence type="ECO:0000256" key="4">
    <source>
        <dbReference type="ARBA" id="ARBA00022679"/>
    </source>
</evidence>
<keyword evidence="3 11" id="KW-0554">One-carbon metabolism</keyword>
<feature type="binding site" description="in other chain" evidence="11">
    <location>
        <begin position="245"/>
        <end position="246"/>
    </location>
    <ligand>
        <name>ATP</name>
        <dbReference type="ChEBI" id="CHEBI:30616"/>
        <note>ligand shared between two neighboring subunits</note>
    </ligand>
</feature>
<dbReference type="Pfam" id="PF02772">
    <property type="entry name" value="S-AdoMet_synt_M"/>
    <property type="match status" value="1"/>
</dbReference>
<dbReference type="GO" id="GO:0000287">
    <property type="term" value="F:magnesium ion binding"/>
    <property type="evidence" value="ECO:0007669"/>
    <property type="project" value="UniProtKB-UniRule"/>
</dbReference>
<evidence type="ECO:0000256" key="2">
    <source>
        <dbReference type="ARBA" id="ARBA00009685"/>
    </source>
</evidence>
<dbReference type="InterPro" id="IPR022636">
    <property type="entry name" value="S-AdoMet_synthetase_sfam"/>
</dbReference>
<evidence type="ECO:0000259" key="15">
    <source>
        <dbReference type="Pfam" id="PF02772"/>
    </source>
</evidence>
<evidence type="ECO:0000313" key="17">
    <source>
        <dbReference type="EMBL" id="SUW62569.1"/>
    </source>
</evidence>
<evidence type="ECO:0000256" key="1">
    <source>
        <dbReference type="ARBA" id="ARBA00005224"/>
    </source>
</evidence>
<evidence type="ECO:0000259" key="14">
    <source>
        <dbReference type="Pfam" id="PF00438"/>
    </source>
</evidence>
<dbReference type="Proteomes" id="UP000255528">
    <property type="component" value="Unassembled WGS sequence"/>
</dbReference>
<dbReference type="EMBL" id="UIGI01000001">
    <property type="protein sequence ID" value="SUW62569.1"/>
    <property type="molecule type" value="Genomic_DNA"/>
</dbReference>
<dbReference type="GO" id="GO:0006556">
    <property type="term" value="P:S-adenosylmethionine biosynthetic process"/>
    <property type="evidence" value="ECO:0007669"/>
    <property type="project" value="UniProtKB-UniRule"/>
</dbReference>